<feature type="region of interest" description="Disordered" evidence="1">
    <location>
        <begin position="59"/>
        <end position="84"/>
    </location>
</feature>
<proteinExistence type="predicted"/>
<accession>A0A366F4W1</accession>
<evidence type="ECO:0000313" key="3">
    <source>
        <dbReference type="Proteomes" id="UP000253529"/>
    </source>
</evidence>
<sequence>LRLAHMPTGEQNQKKRTFDVLPIPDNLIRYRHEAGRALPRPGFGRVRCRRISVRAASAATRKERKLRTPVRGAPAAWSRRARERGAPLNHSARPWFRPGRCGFGPLLERRRGVDFPGRSRVGALAENRLAGVPIHADGPVLRPGEQAHRPLRPLEDAGQGDERPIRRPRSSTVSTPPCASARAISACQRLSLSGVPANADPTPPRPRAGSAIPRARRPPLRVLKNPPGPRDQRSATRPAPRQLTPSFLCKLVDEVVYWNTSFLSG</sequence>
<dbReference type="AlphaFoldDB" id="A0A366F4W1"/>
<feature type="region of interest" description="Disordered" evidence="1">
    <location>
        <begin position="194"/>
        <end position="241"/>
    </location>
</feature>
<name>A0A366F4W1_9HYPH</name>
<feature type="region of interest" description="Disordered" evidence="1">
    <location>
        <begin position="134"/>
        <end position="180"/>
    </location>
</feature>
<protein>
    <submittedName>
        <fullName evidence="2">Uncharacterized protein</fullName>
    </submittedName>
</protein>
<dbReference type="EMBL" id="QNRK01000021">
    <property type="protein sequence ID" value="RBP09657.1"/>
    <property type="molecule type" value="Genomic_DNA"/>
</dbReference>
<evidence type="ECO:0000256" key="1">
    <source>
        <dbReference type="SAM" id="MobiDB-lite"/>
    </source>
</evidence>
<comment type="caution">
    <text evidence="2">The sequence shown here is derived from an EMBL/GenBank/DDBJ whole genome shotgun (WGS) entry which is preliminary data.</text>
</comment>
<evidence type="ECO:0000313" key="2">
    <source>
        <dbReference type="EMBL" id="RBP09657.1"/>
    </source>
</evidence>
<gene>
    <name evidence="2" type="ORF">DFR50_1211</name>
</gene>
<feature type="compositionally biased region" description="Basic and acidic residues" evidence="1">
    <location>
        <begin position="145"/>
        <end position="165"/>
    </location>
</feature>
<dbReference type="Proteomes" id="UP000253529">
    <property type="component" value="Unassembled WGS sequence"/>
</dbReference>
<reference evidence="2 3" key="1">
    <citation type="submission" date="2018-06" db="EMBL/GenBank/DDBJ databases">
        <title>Genomic Encyclopedia of Type Strains, Phase IV (KMG-IV): sequencing the most valuable type-strain genomes for metagenomic binning, comparative biology and taxonomic classification.</title>
        <authorList>
            <person name="Goeker M."/>
        </authorList>
    </citation>
    <scope>NUCLEOTIDE SEQUENCE [LARGE SCALE GENOMIC DNA]</scope>
    <source>
        <strain evidence="2 3">DSM 24875</strain>
    </source>
</reference>
<keyword evidence="3" id="KW-1185">Reference proteome</keyword>
<feature type="non-terminal residue" evidence="2">
    <location>
        <position position="1"/>
    </location>
</feature>
<organism evidence="2 3">
    <name type="scientific">Roseiarcus fermentans</name>
    <dbReference type="NCBI Taxonomy" id="1473586"/>
    <lineage>
        <taxon>Bacteria</taxon>
        <taxon>Pseudomonadati</taxon>
        <taxon>Pseudomonadota</taxon>
        <taxon>Alphaproteobacteria</taxon>
        <taxon>Hyphomicrobiales</taxon>
        <taxon>Roseiarcaceae</taxon>
        <taxon>Roseiarcus</taxon>
    </lineage>
</organism>